<gene>
    <name evidence="3" type="primary">LOC129928240</name>
</gene>
<name>A0A9W3BDR2_BIOGL</name>
<evidence type="ECO:0000313" key="2">
    <source>
        <dbReference type="Proteomes" id="UP001165740"/>
    </source>
</evidence>
<keyword evidence="2" id="KW-1185">Reference proteome</keyword>
<sequence>MSEKMKCYLEVADIVLKVQKIEQIKELLQKVLEDIDSTKNKCTLWIEEKENLSYTEIKEYIRDKFSEILRNYFTTAGITIGQLADSSQSSEPSAEENRTIPFNTSSSSCFDYQSLQDKYDTLSLNVSSQSKQFKKLKRKLKDQETNNEFLEEKLLKVTHDLEGKFVDFSKNCTQELHLASSFMSQLQTQCQTLTTEFKENEEKQDTKINALSKRTEEVEQTYQENNKTTEIFLQKQECLAKALEHINILEKEVVEVKENQYKQFKSVQTIEKEMKVKRFKKISEFICKETGIFDVPCVAACHHIIGHHEQQISEGGEADLYNQLVDCYKNPNHSNFIPVNEFRLEHLPPGHQNKDLYEFIKVAADMTVRISVSLTSLGRPEFWPNTNIPYFLYNVRRSQHFRTGSGMVIKVRKEVKDTCPCRKCKLSGNPNKVWWAITVRTAASVVFNTQEASHSTCSLFYDTEDNPGVVLKDTDRVIKNTVKDWCLLDYVTCNYKLVDKLENMVKQYYVLYRKINDRYKPKRDIDKLMFLVSHPHGCSKQVSLGQWKNKVKLNGDSNMMAYFTPTCPGSSGACVHCLGYGVYVHCGSLTSGLNYSNETISLP</sequence>
<protein>
    <submittedName>
        <fullName evidence="3">Uncharacterized protein LOC129928240 isoform X1</fullName>
    </submittedName>
</protein>
<evidence type="ECO:0000313" key="3">
    <source>
        <dbReference type="RefSeq" id="XP_055897627.1"/>
    </source>
</evidence>
<dbReference type="GeneID" id="129928240"/>
<keyword evidence="1" id="KW-0175">Coiled coil</keyword>
<dbReference type="RefSeq" id="XP_055897627.1">
    <property type="nucleotide sequence ID" value="XM_056041652.1"/>
</dbReference>
<proteinExistence type="predicted"/>
<dbReference type="AlphaFoldDB" id="A0A9W3BDR2"/>
<dbReference type="Proteomes" id="UP001165740">
    <property type="component" value="Chromosome 9"/>
</dbReference>
<organism evidence="2 3">
    <name type="scientific">Biomphalaria glabrata</name>
    <name type="common">Bloodfluke planorb</name>
    <name type="synonym">Freshwater snail</name>
    <dbReference type="NCBI Taxonomy" id="6526"/>
    <lineage>
        <taxon>Eukaryota</taxon>
        <taxon>Metazoa</taxon>
        <taxon>Spiralia</taxon>
        <taxon>Lophotrochozoa</taxon>
        <taxon>Mollusca</taxon>
        <taxon>Gastropoda</taxon>
        <taxon>Heterobranchia</taxon>
        <taxon>Euthyneura</taxon>
        <taxon>Panpulmonata</taxon>
        <taxon>Hygrophila</taxon>
        <taxon>Lymnaeoidea</taxon>
        <taxon>Planorbidae</taxon>
        <taxon>Biomphalaria</taxon>
    </lineage>
</organism>
<dbReference type="OrthoDB" id="10372887at2759"/>
<reference evidence="3" key="1">
    <citation type="submission" date="2025-08" db="UniProtKB">
        <authorList>
            <consortium name="RefSeq"/>
        </authorList>
    </citation>
    <scope>IDENTIFICATION</scope>
</reference>
<accession>A0A9W3BDR2</accession>
<evidence type="ECO:0000256" key="1">
    <source>
        <dbReference type="SAM" id="Coils"/>
    </source>
</evidence>
<feature type="coiled-coil region" evidence="1">
    <location>
        <begin position="126"/>
        <end position="203"/>
    </location>
</feature>